<gene>
    <name evidence="2" type="ORF">BN1708_014921</name>
    <name evidence="3" type="ORF">BN1708_019132</name>
</gene>
<proteinExistence type="predicted"/>
<dbReference type="EMBL" id="CVQH01020485">
    <property type="protein sequence ID" value="CRK27699.1"/>
    <property type="molecule type" value="Genomic_DNA"/>
</dbReference>
<accession>A0A0G4M0A7</accession>
<feature type="chain" id="PRO_5007405084" description="Small secreted protein" evidence="1">
    <location>
        <begin position="20"/>
        <end position="146"/>
    </location>
</feature>
<keyword evidence="4" id="KW-1185">Reference proteome</keyword>
<dbReference type="Proteomes" id="UP000044602">
    <property type="component" value="Unassembled WGS sequence"/>
</dbReference>
<evidence type="ECO:0008006" key="5">
    <source>
        <dbReference type="Google" id="ProtNLM"/>
    </source>
</evidence>
<feature type="signal peptide" evidence="1">
    <location>
        <begin position="1"/>
        <end position="19"/>
    </location>
</feature>
<keyword evidence="1" id="KW-0732">Signal</keyword>
<evidence type="ECO:0000313" key="3">
    <source>
        <dbReference type="EMBL" id="CRK32896.1"/>
    </source>
</evidence>
<reference evidence="2 4" key="1">
    <citation type="submission" date="2015-05" db="EMBL/GenBank/DDBJ databases">
        <authorList>
            <person name="Fogelqvist Johan"/>
        </authorList>
    </citation>
    <scope>NUCLEOTIDE SEQUENCE [LARGE SCALE GENOMIC DNA]</scope>
    <source>
        <strain evidence="2">VL1</strain>
    </source>
</reference>
<evidence type="ECO:0000313" key="2">
    <source>
        <dbReference type="EMBL" id="CRK27699.1"/>
    </source>
</evidence>
<organism evidence="2 4">
    <name type="scientific">Verticillium longisporum</name>
    <name type="common">Verticillium dahliae var. longisporum</name>
    <dbReference type="NCBI Taxonomy" id="100787"/>
    <lineage>
        <taxon>Eukaryota</taxon>
        <taxon>Fungi</taxon>
        <taxon>Dikarya</taxon>
        <taxon>Ascomycota</taxon>
        <taxon>Pezizomycotina</taxon>
        <taxon>Sordariomycetes</taxon>
        <taxon>Hypocreomycetidae</taxon>
        <taxon>Glomerellales</taxon>
        <taxon>Plectosphaerellaceae</taxon>
        <taxon>Verticillium</taxon>
    </lineage>
</organism>
<evidence type="ECO:0000313" key="4">
    <source>
        <dbReference type="Proteomes" id="UP000044602"/>
    </source>
</evidence>
<dbReference type="EMBL" id="CVQH01022344">
    <property type="protein sequence ID" value="CRK32896.1"/>
    <property type="molecule type" value="Genomic_DNA"/>
</dbReference>
<dbReference type="AlphaFoldDB" id="A0A0G4M0A7"/>
<sequence length="146" mass="15393">MHFPTVAVFAALLSGSALAAPAANVKSMAVASTTWTIENTRRACKANDCTWTFSVNTGSSNTPCTFHTKSTGSDLPSRANGEAQTCGPYTVTSSWSGQFGEGNGFTTLAVVNRSSKQIVWPAYTDKQLAKAVVVKPNQSYPVQALP</sequence>
<name>A0A0G4M0A7_VERLO</name>
<feature type="non-terminal residue" evidence="2">
    <location>
        <position position="146"/>
    </location>
</feature>
<protein>
    <recommendedName>
        <fullName evidence="5">Small secreted protein</fullName>
    </recommendedName>
</protein>
<evidence type="ECO:0000256" key="1">
    <source>
        <dbReference type="SAM" id="SignalP"/>
    </source>
</evidence>